<proteinExistence type="predicted"/>
<evidence type="ECO:0000256" key="3">
    <source>
        <dbReference type="ARBA" id="ARBA00022777"/>
    </source>
</evidence>
<feature type="domain" description="DAGKc" evidence="6">
    <location>
        <begin position="228"/>
        <end position="367"/>
    </location>
</feature>
<name>A0A8T0MPH7_PANVG</name>
<evidence type="ECO:0000259" key="6">
    <source>
        <dbReference type="PROSITE" id="PS50146"/>
    </source>
</evidence>
<accession>A0A8T0MPH7</accession>
<dbReference type="EMBL" id="CM029054">
    <property type="protein sequence ID" value="KAG2537004.1"/>
    <property type="molecule type" value="Genomic_DNA"/>
</dbReference>
<dbReference type="Proteomes" id="UP000823388">
    <property type="component" value="Chromosome 9N"/>
</dbReference>
<dbReference type="PROSITE" id="PS50146">
    <property type="entry name" value="DAGK"/>
    <property type="match status" value="1"/>
</dbReference>
<evidence type="ECO:0000313" key="7">
    <source>
        <dbReference type="EMBL" id="KAG2537004.1"/>
    </source>
</evidence>
<dbReference type="Gene3D" id="3.40.50.10330">
    <property type="entry name" value="Probable inorganic polyphosphate/atp-NAD kinase, domain 1"/>
    <property type="match status" value="1"/>
</dbReference>
<feature type="compositionally biased region" description="Polar residues" evidence="5">
    <location>
        <begin position="28"/>
        <end position="51"/>
    </location>
</feature>
<dbReference type="InterPro" id="IPR045540">
    <property type="entry name" value="YegS/DAGK_C"/>
</dbReference>
<keyword evidence="4" id="KW-0067">ATP-binding</keyword>
<keyword evidence="2" id="KW-0547">Nucleotide-binding</keyword>
<keyword evidence="8" id="KW-1185">Reference proteome</keyword>
<feature type="compositionally biased region" description="Basic and acidic residues" evidence="5">
    <location>
        <begin position="52"/>
        <end position="67"/>
    </location>
</feature>
<evidence type="ECO:0000256" key="2">
    <source>
        <dbReference type="ARBA" id="ARBA00022741"/>
    </source>
</evidence>
<dbReference type="GO" id="GO:0005524">
    <property type="term" value="F:ATP binding"/>
    <property type="evidence" value="ECO:0007669"/>
    <property type="project" value="UniProtKB-KW"/>
</dbReference>
<dbReference type="SUPFAM" id="SSF111331">
    <property type="entry name" value="NAD kinase/diacylglycerol kinase-like"/>
    <property type="match status" value="1"/>
</dbReference>
<evidence type="ECO:0000256" key="1">
    <source>
        <dbReference type="ARBA" id="ARBA00022679"/>
    </source>
</evidence>
<dbReference type="SMART" id="SM00046">
    <property type="entry name" value="DAGKc"/>
    <property type="match status" value="1"/>
</dbReference>
<dbReference type="OrthoDB" id="3853857at2759"/>
<dbReference type="GO" id="GO:0016020">
    <property type="term" value="C:membrane"/>
    <property type="evidence" value="ECO:0007669"/>
    <property type="project" value="GOC"/>
</dbReference>
<dbReference type="Gene3D" id="2.60.200.40">
    <property type="match status" value="1"/>
</dbReference>
<comment type="caution">
    <text evidence="7">The sequence shown here is derived from an EMBL/GenBank/DDBJ whole genome shotgun (WGS) entry which is preliminary data.</text>
</comment>
<organism evidence="7 8">
    <name type="scientific">Panicum virgatum</name>
    <name type="common">Blackwell switchgrass</name>
    <dbReference type="NCBI Taxonomy" id="38727"/>
    <lineage>
        <taxon>Eukaryota</taxon>
        <taxon>Viridiplantae</taxon>
        <taxon>Streptophyta</taxon>
        <taxon>Embryophyta</taxon>
        <taxon>Tracheophyta</taxon>
        <taxon>Spermatophyta</taxon>
        <taxon>Magnoliopsida</taxon>
        <taxon>Liliopsida</taxon>
        <taxon>Poales</taxon>
        <taxon>Poaceae</taxon>
        <taxon>PACMAD clade</taxon>
        <taxon>Panicoideae</taxon>
        <taxon>Panicodae</taxon>
        <taxon>Paniceae</taxon>
        <taxon>Panicinae</taxon>
        <taxon>Panicum</taxon>
        <taxon>Panicum sect. Hiantes</taxon>
    </lineage>
</organism>
<dbReference type="InterPro" id="IPR017438">
    <property type="entry name" value="ATP-NAD_kinase_N"/>
</dbReference>
<dbReference type="GO" id="GO:0001729">
    <property type="term" value="F:ceramide kinase activity"/>
    <property type="evidence" value="ECO:0007669"/>
    <property type="project" value="TreeGrafter"/>
</dbReference>
<dbReference type="AlphaFoldDB" id="A0A8T0MPH7"/>
<dbReference type="InterPro" id="IPR050187">
    <property type="entry name" value="Lipid_Phosphate_FormReg"/>
</dbReference>
<dbReference type="InterPro" id="IPR001206">
    <property type="entry name" value="Diacylglycerol_kinase_cat_dom"/>
</dbReference>
<dbReference type="PANTHER" id="PTHR12358">
    <property type="entry name" value="SPHINGOSINE KINASE"/>
    <property type="match status" value="1"/>
</dbReference>
<keyword evidence="1" id="KW-0808">Transferase</keyword>
<sequence>MQKSDHHEQNLTSPRGLIHKILRRTNSRRSPTAAEQQTSPVFPETSNTIFSKQKDPDDVINDPEKASTHSIRIEDEKSDLLGCEVYSGKLTLDNRAKSVSSEQSGSGSGGNCFDARLSTEALIWGSNILKLEDIVSVSYHSGLRYFTVHSCPLEKRSSGLSCFMKPRRTQKDLKFISTSPHEAFRWVNSFADQQCYVNLLPHPMASSKKHSSELIPFDAMLDPYVKCRSPPKILVILNPRSGHGRSSKVFHGKVEPIFKLAGFKMEVVKTTHAGHAKSLVSTIDFSTCPDGIVCVGGDGIVNEVLNGLLCRDDQNVAASVPIGIIPAGSDNSLVWTVLGVKDPISAALSIVRGGLTPIDVFSVEWIQSGTMHYGTTVSYFGFISDVLELSEKYQKRFGPLRYFVAGFLKFLCLPKYSFELEYLPVSDVNGAEHRILAGQEKVDASDLYDDVVQRSRAECLPRASSLSSIDSIMSTGIMSGAELEVCSPRANNEPSELVRALDPKSKRLSLGRASTFKEPEEVLHPQSHGTSTPSWRRSKSKSRTEKAWPGLTMTNDAKSSKVNMAHDKEDTSSTISDPGPVWDSGPKWDAEPKWDNQPNWEPETPIELHSPREDIELGLTKELVPSLDERWTVRKGRYLGVLVCNHSCKTVQSLSSQVVAPKAEFDDNCLDLLLVGGSGRLRLLRFLVLLQFGKHTSLPNVEYVKVKSVRLKAGPNTHDGCGIDGELLHVKGQVRCSLLPQQCQLIGRPAKNPVQ</sequence>
<feature type="compositionally biased region" description="Polar residues" evidence="5">
    <location>
        <begin position="552"/>
        <end position="562"/>
    </location>
</feature>
<protein>
    <recommendedName>
        <fullName evidence="6">DAGKc domain-containing protein</fullName>
    </recommendedName>
</protein>
<dbReference type="InterPro" id="IPR016064">
    <property type="entry name" value="NAD/diacylglycerol_kinase_sf"/>
</dbReference>
<feature type="region of interest" description="Disordered" evidence="5">
    <location>
        <begin position="514"/>
        <end position="599"/>
    </location>
</feature>
<dbReference type="PANTHER" id="PTHR12358:SF111">
    <property type="entry name" value="CERAMIDE KINASE, ISOFORM A"/>
    <property type="match status" value="1"/>
</dbReference>
<gene>
    <name evidence="7" type="ORF">PVAP13_9NG247400</name>
</gene>
<evidence type="ECO:0000313" key="8">
    <source>
        <dbReference type="Proteomes" id="UP000823388"/>
    </source>
</evidence>
<keyword evidence="3" id="KW-0418">Kinase</keyword>
<dbReference type="GO" id="GO:0006672">
    <property type="term" value="P:ceramide metabolic process"/>
    <property type="evidence" value="ECO:0007669"/>
    <property type="project" value="TreeGrafter"/>
</dbReference>
<evidence type="ECO:0000256" key="4">
    <source>
        <dbReference type="ARBA" id="ARBA00022840"/>
    </source>
</evidence>
<dbReference type="Pfam" id="PF00781">
    <property type="entry name" value="DAGK_cat"/>
    <property type="match status" value="1"/>
</dbReference>
<dbReference type="Pfam" id="PF19279">
    <property type="entry name" value="YegS_C"/>
    <property type="match status" value="1"/>
</dbReference>
<evidence type="ECO:0000256" key="5">
    <source>
        <dbReference type="SAM" id="MobiDB-lite"/>
    </source>
</evidence>
<reference evidence="7" key="1">
    <citation type="submission" date="2020-05" db="EMBL/GenBank/DDBJ databases">
        <title>WGS assembly of Panicum virgatum.</title>
        <authorList>
            <person name="Lovell J.T."/>
            <person name="Jenkins J."/>
            <person name="Shu S."/>
            <person name="Juenger T.E."/>
            <person name="Schmutz J."/>
        </authorList>
    </citation>
    <scope>NUCLEOTIDE SEQUENCE</scope>
    <source>
        <strain evidence="7">AP13</strain>
    </source>
</reference>
<feature type="region of interest" description="Disordered" evidence="5">
    <location>
        <begin position="24"/>
        <end position="67"/>
    </location>
</feature>